<feature type="transmembrane region" description="Helical" evidence="9">
    <location>
        <begin position="418"/>
        <end position="439"/>
    </location>
</feature>
<gene>
    <name evidence="9" type="primary">secD</name>
    <name evidence="13" type="ORF">A2121_00375</name>
</gene>
<comment type="similarity">
    <text evidence="9">Belongs to the SecD/SecF family. SecD subfamily.</text>
</comment>
<evidence type="ECO:0000259" key="12">
    <source>
        <dbReference type="Pfam" id="PF22599"/>
    </source>
</evidence>
<evidence type="ECO:0000313" key="13">
    <source>
        <dbReference type="EMBL" id="OGI46638.1"/>
    </source>
</evidence>
<dbReference type="InterPro" id="IPR048634">
    <property type="entry name" value="SecD_SecF_C"/>
</dbReference>
<evidence type="ECO:0000313" key="14">
    <source>
        <dbReference type="Proteomes" id="UP000176484"/>
    </source>
</evidence>
<keyword evidence="8 9" id="KW-0472">Membrane</keyword>
<keyword evidence="5 9" id="KW-0653">Protein transport</keyword>
<keyword evidence="7 9" id="KW-0811">Translocation</keyword>
<dbReference type="InterPro" id="IPR022646">
    <property type="entry name" value="SecD/SecF_CS"/>
</dbReference>
<comment type="subcellular location">
    <subcellularLocation>
        <location evidence="1 9">Cell membrane</location>
        <topology evidence="1 9">Multi-pass membrane protein</topology>
    </subcellularLocation>
</comment>
<feature type="transmembrane region" description="Helical" evidence="9">
    <location>
        <begin position="391"/>
        <end position="412"/>
    </location>
</feature>
<organism evidence="13 14">
    <name type="scientific">Candidatus Nomurabacteria bacterium GWB1_40_6</name>
    <dbReference type="NCBI Taxonomy" id="1801727"/>
    <lineage>
        <taxon>Bacteria</taxon>
        <taxon>Candidatus Nomuraibacteriota</taxon>
    </lineage>
</organism>
<dbReference type="PANTHER" id="PTHR30081:SF1">
    <property type="entry name" value="PROTEIN TRANSLOCASE SUBUNIT SECD"/>
    <property type="match status" value="1"/>
</dbReference>
<dbReference type="SUPFAM" id="SSF82866">
    <property type="entry name" value="Multidrug efflux transporter AcrB transmembrane domain"/>
    <property type="match status" value="1"/>
</dbReference>
<dbReference type="Gene3D" id="1.20.1640.10">
    <property type="entry name" value="Multidrug efflux transporter AcrB transmembrane domain"/>
    <property type="match status" value="1"/>
</dbReference>
<dbReference type="GO" id="GO:0006605">
    <property type="term" value="P:protein targeting"/>
    <property type="evidence" value="ECO:0007669"/>
    <property type="project" value="UniProtKB-UniRule"/>
</dbReference>
<dbReference type="Pfam" id="PF21760">
    <property type="entry name" value="SecD_1st"/>
    <property type="match status" value="1"/>
</dbReference>
<dbReference type="Gene3D" id="3.30.70.3400">
    <property type="match status" value="1"/>
</dbReference>
<dbReference type="Pfam" id="PF02355">
    <property type="entry name" value="SecD_SecF_C"/>
    <property type="match status" value="1"/>
</dbReference>
<evidence type="ECO:0000259" key="11">
    <source>
        <dbReference type="Pfam" id="PF21760"/>
    </source>
</evidence>
<sequence>MTKKIILALTILVLSGAVALFVYKSEPKLNKNFDITGSFFKTHPFRLGLDLSGGTHLTYKADISLVPVGQVGDSMNALRDVIERRINIFGVSEPVVQVQHSGFVSGSDEQLIVDLPGVTDVKQAVDMIGKTPLLEFKIEAPKDAPRIVKVGKDGKIDLGSVDLGPQFTATELTGRYLQKATLEFDTNTREPKVSLQFDDTGTKLFAQITKSNIGKMVAIYLDGAPISTPVVREEIPNGQAVISGSFTPTEAKQLVGRLNSGALPVPISLLSTQTIGASLGDSATSAGVKAGIIGFAFIALFLILWYRLPGVVAVLSLSIFTIIVLALFKLIPVTLTTAGIAGFIISMGIAVDANVLIFERLKEELHAGRSIADAVSAGFTRAWSSIRDSNLSTIITATILFWFGTSLIKGFALTLGMGVLVSMFSAITISKVFLSLLSFMKENKFTRFMFSSGLSSGKVK</sequence>
<protein>
    <recommendedName>
        <fullName evidence="9">Protein translocase subunit SecD</fullName>
    </recommendedName>
</protein>
<dbReference type="HAMAP" id="MF_01463_B">
    <property type="entry name" value="SecD_B"/>
    <property type="match status" value="1"/>
</dbReference>
<dbReference type="Pfam" id="PF22599">
    <property type="entry name" value="SecDF_P1_head"/>
    <property type="match status" value="1"/>
</dbReference>
<feature type="transmembrane region" description="Helical" evidence="9">
    <location>
        <begin position="286"/>
        <end position="305"/>
    </location>
</feature>
<dbReference type="NCBIfam" id="TIGR01129">
    <property type="entry name" value="secD"/>
    <property type="match status" value="1"/>
</dbReference>
<dbReference type="InterPro" id="IPR005791">
    <property type="entry name" value="SecD"/>
</dbReference>
<dbReference type="InterPro" id="IPR048631">
    <property type="entry name" value="SecD_1st"/>
</dbReference>
<dbReference type="InterPro" id="IPR022813">
    <property type="entry name" value="SecD/SecF_arch_bac"/>
</dbReference>
<reference evidence="13 14" key="1">
    <citation type="journal article" date="2016" name="Nat. Commun.">
        <title>Thousands of microbial genomes shed light on interconnected biogeochemical processes in an aquifer system.</title>
        <authorList>
            <person name="Anantharaman K."/>
            <person name="Brown C.T."/>
            <person name="Hug L.A."/>
            <person name="Sharon I."/>
            <person name="Castelle C.J."/>
            <person name="Probst A.J."/>
            <person name="Thomas B.C."/>
            <person name="Singh A."/>
            <person name="Wilkins M.J."/>
            <person name="Karaoz U."/>
            <person name="Brodie E.L."/>
            <person name="Williams K.H."/>
            <person name="Hubbard S.S."/>
            <person name="Banfield J.F."/>
        </authorList>
    </citation>
    <scope>NUCLEOTIDE SEQUENCE [LARGE SCALE GENOMIC DNA]</scope>
</reference>
<comment type="subunit">
    <text evidence="9">Forms a complex with SecF. Part of the essential Sec protein translocation apparatus which comprises SecA, SecYEG and auxiliary proteins SecDF. Other proteins may also be involved.</text>
</comment>
<evidence type="ECO:0000256" key="2">
    <source>
        <dbReference type="ARBA" id="ARBA00022448"/>
    </source>
</evidence>
<evidence type="ECO:0000256" key="1">
    <source>
        <dbReference type="ARBA" id="ARBA00004651"/>
    </source>
</evidence>
<feature type="domain" description="Protein translocase subunit SecDF P1" evidence="11">
    <location>
        <begin position="76"/>
        <end position="138"/>
    </location>
</feature>
<evidence type="ECO:0000256" key="6">
    <source>
        <dbReference type="ARBA" id="ARBA00022989"/>
    </source>
</evidence>
<comment type="function">
    <text evidence="9">Part of the Sec protein translocase complex. Interacts with the SecYEG preprotein conducting channel. SecDF uses the proton motive force (PMF) to complete protein translocation after the ATP-dependent function of SecA.</text>
</comment>
<evidence type="ECO:0000256" key="9">
    <source>
        <dbReference type="HAMAP-Rule" id="MF_01463"/>
    </source>
</evidence>
<dbReference type="Pfam" id="PF07549">
    <property type="entry name" value="Sec_GG"/>
    <property type="match status" value="1"/>
</dbReference>
<feature type="domain" description="SecDF P1 head subdomain" evidence="12">
    <location>
        <begin position="170"/>
        <end position="265"/>
    </location>
</feature>
<feature type="domain" description="Protein export membrane protein SecD/SecF C-terminal" evidence="10">
    <location>
        <begin position="268"/>
        <end position="436"/>
    </location>
</feature>
<accession>A0A1F6TND1</accession>
<keyword evidence="2 9" id="KW-0813">Transport</keyword>
<name>A0A1F6TND1_9BACT</name>
<dbReference type="GO" id="GO:0015450">
    <property type="term" value="F:protein-transporting ATPase activity"/>
    <property type="evidence" value="ECO:0007669"/>
    <property type="project" value="InterPro"/>
</dbReference>
<evidence type="ECO:0000256" key="4">
    <source>
        <dbReference type="ARBA" id="ARBA00022692"/>
    </source>
</evidence>
<dbReference type="GO" id="GO:0043952">
    <property type="term" value="P:protein transport by the Sec complex"/>
    <property type="evidence" value="ECO:0007669"/>
    <property type="project" value="UniProtKB-UniRule"/>
</dbReference>
<dbReference type="GO" id="GO:0005886">
    <property type="term" value="C:plasma membrane"/>
    <property type="evidence" value="ECO:0007669"/>
    <property type="project" value="UniProtKB-SubCell"/>
</dbReference>
<evidence type="ECO:0000256" key="5">
    <source>
        <dbReference type="ARBA" id="ARBA00022927"/>
    </source>
</evidence>
<evidence type="ECO:0000256" key="7">
    <source>
        <dbReference type="ARBA" id="ARBA00023010"/>
    </source>
</evidence>
<evidence type="ECO:0000256" key="3">
    <source>
        <dbReference type="ARBA" id="ARBA00022475"/>
    </source>
</evidence>
<keyword evidence="6 9" id="KW-1133">Transmembrane helix</keyword>
<dbReference type="NCBIfam" id="TIGR00916">
    <property type="entry name" value="2A0604s01"/>
    <property type="match status" value="1"/>
</dbReference>
<dbReference type="Gene3D" id="3.30.1360.200">
    <property type="match status" value="1"/>
</dbReference>
<feature type="transmembrane region" description="Helical" evidence="9">
    <location>
        <begin position="312"/>
        <end position="331"/>
    </location>
</feature>
<comment type="caution">
    <text evidence="9">Lacks conserved residue(s) required for the propagation of feature annotation.</text>
</comment>
<keyword evidence="4 9" id="KW-0812">Transmembrane</keyword>
<dbReference type="PANTHER" id="PTHR30081">
    <property type="entry name" value="PROTEIN-EXPORT MEMBRANE PROTEIN SEC"/>
    <property type="match status" value="1"/>
</dbReference>
<dbReference type="GO" id="GO:0065002">
    <property type="term" value="P:intracellular protein transmembrane transport"/>
    <property type="evidence" value="ECO:0007669"/>
    <property type="project" value="UniProtKB-UniRule"/>
</dbReference>
<dbReference type="EMBL" id="MFTD01000015">
    <property type="protein sequence ID" value="OGI46638.1"/>
    <property type="molecule type" value="Genomic_DNA"/>
</dbReference>
<feature type="transmembrane region" description="Helical" evidence="9">
    <location>
        <begin position="337"/>
        <end position="358"/>
    </location>
</feature>
<evidence type="ECO:0000259" key="10">
    <source>
        <dbReference type="Pfam" id="PF02355"/>
    </source>
</evidence>
<dbReference type="AlphaFoldDB" id="A0A1F6TND1"/>
<proteinExistence type="inferred from homology"/>
<dbReference type="Proteomes" id="UP000176484">
    <property type="component" value="Unassembled WGS sequence"/>
</dbReference>
<evidence type="ECO:0000256" key="8">
    <source>
        <dbReference type="ARBA" id="ARBA00023136"/>
    </source>
</evidence>
<comment type="caution">
    <text evidence="13">The sequence shown here is derived from an EMBL/GenBank/DDBJ whole genome shotgun (WGS) entry which is preliminary data.</text>
</comment>
<dbReference type="InterPro" id="IPR054384">
    <property type="entry name" value="SecDF_P1_head"/>
</dbReference>
<dbReference type="InterPro" id="IPR055344">
    <property type="entry name" value="SecD_SecF_C_bact"/>
</dbReference>
<keyword evidence="3 9" id="KW-1003">Cell membrane</keyword>